<dbReference type="GO" id="GO:0006935">
    <property type="term" value="P:chemotaxis"/>
    <property type="evidence" value="ECO:0007669"/>
    <property type="project" value="UniProtKB-KW"/>
</dbReference>
<dbReference type="PANTHER" id="PTHR38786:SF1">
    <property type="entry name" value="FLAGELLAR FLIJ PROTEIN"/>
    <property type="match status" value="1"/>
</dbReference>
<keyword evidence="12" id="KW-0969">Cilium</keyword>
<dbReference type="GO" id="GO:0071973">
    <property type="term" value="P:bacterial-type flagellum-dependent cell motility"/>
    <property type="evidence" value="ECO:0007669"/>
    <property type="project" value="InterPro"/>
</dbReference>
<keyword evidence="5" id="KW-1003">Cell membrane</keyword>
<dbReference type="NCBIfam" id="TIGR02473">
    <property type="entry name" value="flagell_FliJ"/>
    <property type="match status" value="1"/>
</dbReference>
<keyword evidence="9" id="KW-0472">Membrane</keyword>
<dbReference type="InterPro" id="IPR052570">
    <property type="entry name" value="FliJ"/>
</dbReference>
<protein>
    <recommendedName>
        <fullName evidence="3">Flagellar FliJ protein</fullName>
    </recommendedName>
</protein>
<evidence type="ECO:0000256" key="1">
    <source>
        <dbReference type="ARBA" id="ARBA00004413"/>
    </source>
</evidence>
<organism evidence="12 13">
    <name type="scientific">Candidatus Aquicultor secundus</name>
    <dbReference type="NCBI Taxonomy" id="1973895"/>
    <lineage>
        <taxon>Bacteria</taxon>
        <taxon>Bacillati</taxon>
        <taxon>Actinomycetota</taxon>
        <taxon>Candidatus Aquicultoria</taxon>
        <taxon>Candidatus Aquicultorales</taxon>
        <taxon>Candidatus Aquicultoraceae</taxon>
        <taxon>Candidatus Aquicultor</taxon>
    </lineage>
</organism>
<evidence type="ECO:0000256" key="9">
    <source>
        <dbReference type="ARBA" id="ARBA00023136"/>
    </source>
</evidence>
<evidence type="ECO:0000256" key="10">
    <source>
        <dbReference type="ARBA" id="ARBA00023225"/>
    </source>
</evidence>
<comment type="caution">
    <text evidence="12">The sequence shown here is derived from an EMBL/GenBank/DDBJ whole genome shotgun (WGS) entry which is preliminary data.</text>
</comment>
<evidence type="ECO:0000256" key="11">
    <source>
        <dbReference type="SAM" id="Coils"/>
    </source>
</evidence>
<dbReference type="EMBL" id="PFNG01000120">
    <property type="protein sequence ID" value="PIZ39428.1"/>
    <property type="molecule type" value="Genomic_DNA"/>
</dbReference>
<evidence type="ECO:0000256" key="7">
    <source>
        <dbReference type="ARBA" id="ARBA00022795"/>
    </source>
</evidence>
<dbReference type="Proteomes" id="UP000230956">
    <property type="component" value="Unassembled WGS sequence"/>
</dbReference>
<comment type="similarity">
    <text evidence="2">Belongs to the FliJ family.</text>
</comment>
<evidence type="ECO:0000313" key="13">
    <source>
        <dbReference type="Proteomes" id="UP000230956"/>
    </source>
</evidence>
<comment type="subcellular location">
    <subcellularLocation>
        <location evidence="1">Cell membrane</location>
        <topology evidence="1">Peripheral membrane protein</topology>
        <orientation evidence="1">Cytoplasmic side</orientation>
    </subcellularLocation>
</comment>
<evidence type="ECO:0000256" key="4">
    <source>
        <dbReference type="ARBA" id="ARBA00022448"/>
    </source>
</evidence>
<accession>A0A2M7T8A8</accession>
<keyword evidence="10" id="KW-1006">Bacterial flagellum protein export</keyword>
<name>A0A2M7T8A8_9ACTN</name>
<keyword evidence="7" id="KW-1005">Bacterial flagellum biogenesis</keyword>
<keyword evidence="6" id="KW-0145">Chemotaxis</keyword>
<dbReference type="InterPro" id="IPR012823">
    <property type="entry name" value="Flagell_FliJ"/>
</dbReference>
<evidence type="ECO:0000256" key="3">
    <source>
        <dbReference type="ARBA" id="ARBA00020392"/>
    </source>
</evidence>
<gene>
    <name evidence="12" type="primary">fliJ</name>
    <name evidence="12" type="ORF">COY37_04835</name>
</gene>
<dbReference type="GO" id="GO:0009288">
    <property type="term" value="C:bacterial-type flagellum"/>
    <property type="evidence" value="ECO:0007669"/>
    <property type="project" value="InterPro"/>
</dbReference>
<dbReference type="GO" id="GO:0015031">
    <property type="term" value="P:protein transport"/>
    <property type="evidence" value="ECO:0007669"/>
    <property type="project" value="UniProtKB-KW"/>
</dbReference>
<dbReference type="InterPro" id="IPR053716">
    <property type="entry name" value="Flag_assembly_chemotaxis_eff"/>
</dbReference>
<evidence type="ECO:0000256" key="8">
    <source>
        <dbReference type="ARBA" id="ARBA00022927"/>
    </source>
</evidence>
<keyword evidence="12" id="KW-0282">Flagellum</keyword>
<dbReference type="Pfam" id="PF02050">
    <property type="entry name" value="FliJ"/>
    <property type="match status" value="1"/>
</dbReference>
<keyword evidence="4" id="KW-0813">Transport</keyword>
<keyword evidence="8" id="KW-0653">Protein transport</keyword>
<dbReference type="GO" id="GO:0005886">
    <property type="term" value="C:plasma membrane"/>
    <property type="evidence" value="ECO:0007669"/>
    <property type="project" value="UniProtKB-SubCell"/>
</dbReference>
<evidence type="ECO:0000256" key="6">
    <source>
        <dbReference type="ARBA" id="ARBA00022500"/>
    </source>
</evidence>
<dbReference type="AlphaFoldDB" id="A0A2M7T8A8"/>
<evidence type="ECO:0000256" key="5">
    <source>
        <dbReference type="ARBA" id="ARBA00022475"/>
    </source>
</evidence>
<dbReference type="Gene3D" id="1.10.287.1700">
    <property type="match status" value="1"/>
</dbReference>
<evidence type="ECO:0000256" key="2">
    <source>
        <dbReference type="ARBA" id="ARBA00010004"/>
    </source>
</evidence>
<proteinExistence type="inferred from homology"/>
<dbReference type="GO" id="GO:0044781">
    <property type="term" value="P:bacterial-type flagellum organization"/>
    <property type="evidence" value="ECO:0007669"/>
    <property type="project" value="UniProtKB-KW"/>
</dbReference>
<sequence>MKGTTLRSFKFKLQPVLHHRQKKEDIFKKELAEVKLLFDTEKAVLDKLKSKLLDIQAELRLKQQSSFTASEAASYSTYRDRVEREIEVQTIKLTDIANEVKRAQERLVEASKNKKIMEKLHTKKYEEYKVEADKAEQTLIDEMATMRYNRMDSSFKE</sequence>
<dbReference type="PANTHER" id="PTHR38786">
    <property type="entry name" value="FLAGELLAR FLIJ PROTEIN"/>
    <property type="match status" value="1"/>
</dbReference>
<keyword evidence="12" id="KW-0966">Cell projection</keyword>
<keyword evidence="11" id="KW-0175">Coiled coil</keyword>
<feature type="coiled-coil region" evidence="11">
    <location>
        <begin position="45"/>
        <end position="145"/>
    </location>
</feature>
<reference evidence="13" key="1">
    <citation type="submission" date="2017-09" db="EMBL/GenBank/DDBJ databases">
        <title>Depth-based differentiation of microbial function through sediment-hosted aquifers and enrichment of novel symbionts in the deep terrestrial subsurface.</title>
        <authorList>
            <person name="Probst A.J."/>
            <person name="Ladd B."/>
            <person name="Jarett J.K."/>
            <person name="Geller-Mcgrath D.E."/>
            <person name="Sieber C.M.K."/>
            <person name="Emerson J.B."/>
            <person name="Anantharaman K."/>
            <person name="Thomas B.C."/>
            <person name="Malmstrom R."/>
            <person name="Stieglmeier M."/>
            <person name="Klingl A."/>
            <person name="Woyke T."/>
            <person name="Ryan C.M."/>
            <person name="Banfield J.F."/>
        </authorList>
    </citation>
    <scope>NUCLEOTIDE SEQUENCE [LARGE SCALE GENOMIC DNA]</scope>
</reference>
<evidence type="ECO:0000313" key="12">
    <source>
        <dbReference type="EMBL" id="PIZ39428.1"/>
    </source>
</evidence>